<name>A0A934IYE7_9HYPH</name>
<feature type="transmembrane region" description="Helical" evidence="11">
    <location>
        <begin position="114"/>
        <end position="137"/>
    </location>
</feature>
<dbReference type="AlphaFoldDB" id="A0A934IYE7"/>
<evidence type="ECO:0000313" key="13">
    <source>
        <dbReference type="Proteomes" id="UP000602124"/>
    </source>
</evidence>
<comment type="subcellular location">
    <subcellularLocation>
        <location evidence="1">Cell membrane</location>
        <topology evidence="1">Multi-pass membrane protein</topology>
    </subcellularLocation>
</comment>
<evidence type="ECO:0000256" key="9">
    <source>
        <dbReference type="ARBA" id="ARBA00025439"/>
    </source>
</evidence>
<comment type="subunit">
    <text evidence="2">The complex is composed of two ATP-binding proteins (LsrA), two transmembrane proteins (LsrC and LsrD) and a solute-binding protein (LsrB).</text>
</comment>
<evidence type="ECO:0000313" key="12">
    <source>
        <dbReference type="EMBL" id="MBJ3785023.1"/>
    </source>
</evidence>
<feature type="transmembrane region" description="Helical" evidence="11">
    <location>
        <begin position="177"/>
        <end position="204"/>
    </location>
</feature>
<sequence length="341" mass="35712">MTVTELHSVRAGTPRRSAAAWLHQILSMPAGAILLVFLVVQLACIIAGLAFPDDFRYLSPQNMGILMRSVPVLGCLALGAGILMIAGEFDLSIGSVYTLTAVIMAMLVGNGIDAFIAAPIGLMVGAVIGLGNGFLTLRFNLPSFIVTLGGLLFWRGAVLLINGAVQVRFDPNPVFNAMFGGTVLGINAAFIWFILLCLAFWALLHRHKLGNHIFATGGNRAAATAIGVNTSRIKMIAFAIAGFMAAFAGILATTRVGSVQPGQGAGLELQAIAACVIGGLSLRGGRGSILGVFLGVMLIFTITDVLLLMRAPGFYLDMFIATLIVVASIFNHGLDRRGGAL</sequence>
<protein>
    <recommendedName>
        <fullName evidence="10">Autoinducer 2 import system permease protein LsrD</fullName>
    </recommendedName>
</protein>
<dbReference type="PANTHER" id="PTHR32196:SF71">
    <property type="entry name" value="AUTOINDUCER 2 IMPORT SYSTEM PERMEASE PROTEIN LSRD"/>
    <property type="match status" value="1"/>
</dbReference>
<keyword evidence="13" id="KW-1185">Reference proteome</keyword>
<feature type="transmembrane region" description="Helical" evidence="11">
    <location>
        <begin position="63"/>
        <end position="84"/>
    </location>
</feature>
<dbReference type="Proteomes" id="UP000602124">
    <property type="component" value="Unassembled WGS sequence"/>
</dbReference>
<evidence type="ECO:0000256" key="6">
    <source>
        <dbReference type="ARBA" id="ARBA00022692"/>
    </source>
</evidence>
<dbReference type="CDD" id="cd06579">
    <property type="entry name" value="TM_PBP1_transp_AraH_like"/>
    <property type="match status" value="1"/>
</dbReference>
<feature type="transmembrane region" description="Helical" evidence="11">
    <location>
        <begin position="289"/>
        <end position="308"/>
    </location>
</feature>
<keyword evidence="5" id="KW-0997">Cell inner membrane</keyword>
<reference evidence="12" key="1">
    <citation type="submission" date="2020-12" db="EMBL/GenBank/DDBJ databases">
        <title>Devosia sp. MSA67 isolated from Mo River.</title>
        <authorList>
            <person name="Ma F."/>
            <person name="Zi Z."/>
        </authorList>
    </citation>
    <scope>NUCLEOTIDE SEQUENCE</scope>
    <source>
        <strain evidence="12">MSA67</strain>
    </source>
</reference>
<evidence type="ECO:0000256" key="11">
    <source>
        <dbReference type="SAM" id="Phobius"/>
    </source>
</evidence>
<dbReference type="GO" id="GO:0005886">
    <property type="term" value="C:plasma membrane"/>
    <property type="evidence" value="ECO:0007669"/>
    <property type="project" value="UniProtKB-SubCell"/>
</dbReference>
<keyword evidence="6 11" id="KW-0812">Transmembrane</keyword>
<feature type="transmembrane region" description="Helical" evidence="11">
    <location>
        <begin position="144"/>
        <end position="165"/>
    </location>
</feature>
<evidence type="ECO:0000256" key="2">
    <source>
        <dbReference type="ARBA" id="ARBA00011262"/>
    </source>
</evidence>
<feature type="transmembrane region" description="Helical" evidence="11">
    <location>
        <begin position="235"/>
        <end position="253"/>
    </location>
</feature>
<keyword evidence="4" id="KW-1003">Cell membrane</keyword>
<dbReference type="GO" id="GO:0022857">
    <property type="term" value="F:transmembrane transporter activity"/>
    <property type="evidence" value="ECO:0007669"/>
    <property type="project" value="InterPro"/>
</dbReference>
<feature type="transmembrane region" description="Helical" evidence="11">
    <location>
        <begin position="265"/>
        <end position="282"/>
    </location>
</feature>
<comment type="function">
    <text evidence="9">Part of the ABC transporter complex LsrABCD involved in autoinducer 2 (AI-2) import. Probably responsible for the translocation of the substrate across the membrane.</text>
</comment>
<feature type="transmembrane region" description="Helical" evidence="11">
    <location>
        <begin position="314"/>
        <end position="334"/>
    </location>
</feature>
<evidence type="ECO:0000256" key="3">
    <source>
        <dbReference type="ARBA" id="ARBA00022448"/>
    </source>
</evidence>
<accession>A0A934IYE7</accession>
<keyword evidence="7 11" id="KW-1133">Transmembrane helix</keyword>
<gene>
    <name evidence="12" type="ORF">JEQ47_09860</name>
</gene>
<comment type="caution">
    <text evidence="12">The sequence shown here is derived from an EMBL/GenBank/DDBJ whole genome shotgun (WGS) entry which is preliminary data.</text>
</comment>
<keyword evidence="8 11" id="KW-0472">Membrane</keyword>
<dbReference type="EMBL" id="JAEKMH010000002">
    <property type="protein sequence ID" value="MBJ3785023.1"/>
    <property type="molecule type" value="Genomic_DNA"/>
</dbReference>
<evidence type="ECO:0000256" key="4">
    <source>
        <dbReference type="ARBA" id="ARBA00022475"/>
    </source>
</evidence>
<proteinExistence type="predicted"/>
<dbReference type="PANTHER" id="PTHR32196">
    <property type="entry name" value="ABC TRANSPORTER PERMEASE PROTEIN YPHD-RELATED-RELATED"/>
    <property type="match status" value="1"/>
</dbReference>
<evidence type="ECO:0000256" key="10">
    <source>
        <dbReference type="ARBA" id="ARBA00039381"/>
    </source>
</evidence>
<evidence type="ECO:0000256" key="7">
    <source>
        <dbReference type="ARBA" id="ARBA00022989"/>
    </source>
</evidence>
<keyword evidence="3" id="KW-0813">Transport</keyword>
<evidence type="ECO:0000256" key="1">
    <source>
        <dbReference type="ARBA" id="ARBA00004651"/>
    </source>
</evidence>
<evidence type="ECO:0000256" key="8">
    <source>
        <dbReference type="ARBA" id="ARBA00023136"/>
    </source>
</evidence>
<feature type="transmembrane region" description="Helical" evidence="11">
    <location>
        <begin position="25"/>
        <end position="51"/>
    </location>
</feature>
<organism evidence="12 13">
    <name type="scientific">Devosia sediminis</name>
    <dbReference type="NCBI Taxonomy" id="2798801"/>
    <lineage>
        <taxon>Bacteria</taxon>
        <taxon>Pseudomonadati</taxon>
        <taxon>Pseudomonadota</taxon>
        <taxon>Alphaproteobacteria</taxon>
        <taxon>Hyphomicrobiales</taxon>
        <taxon>Devosiaceae</taxon>
        <taxon>Devosia</taxon>
    </lineage>
</organism>
<evidence type="ECO:0000256" key="5">
    <source>
        <dbReference type="ARBA" id="ARBA00022519"/>
    </source>
</evidence>
<dbReference type="InterPro" id="IPR001851">
    <property type="entry name" value="ABC_transp_permease"/>
</dbReference>
<dbReference type="Pfam" id="PF02653">
    <property type="entry name" value="BPD_transp_2"/>
    <property type="match status" value="1"/>
</dbReference>